<dbReference type="Gene3D" id="1.10.238.10">
    <property type="entry name" value="EF-hand"/>
    <property type="match status" value="1"/>
</dbReference>
<evidence type="ECO:0000256" key="1">
    <source>
        <dbReference type="ARBA" id="ARBA00022837"/>
    </source>
</evidence>
<reference evidence="4" key="1">
    <citation type="submission" date="2023-10" db="EMBL/GenBank/DDBJ databases">
        <authorList>
            <person name="Chen Y."/>
            <person name="Shah S."/>
            <person name="Dougan E. K."/>
            <person name="Thang M."/>
            <person name="Chan C."/>
        </authorList>
    </citation>
    <scope>NUCLEOTIDE SEQUENCE [LARGE SCALE GENOMIC DNA]</scope>
</reference>
<sequence length="204" mass="21948">QSEMKRCRADTKKRVQGAGCWAPGGNGRSDHLSSCSSFLSSHSSFSSLPSLFARFTCGTLSIACVTIGRRCLVVVLLGSCTCGGETAMVFSAFDVDGDQTVSLKEFLETCSFLMQVVKDGQVITNWRQKELRSLKEPALRPRPRRPAAGARPLPDGPERPRAPAPGARSGRRAREIVRAGTNCSRVGWGEFGAASHSPSYLLEG</sequence>
<dbReference type="SUPFAM" id="SSF47473">
    <property type="entry name" value="EF-hand"/>
    <property type="match status" value="1"/>
</dbReference>
<evidence type="ECO:0000259" key="3">
    <source>
        <dbReference type="PROSITE" id="PS50222"/>
    </source>
</evidence>
<name>A0ABN9R8W1_9DINO</name>
<dbReference type="InterPro" id="IPR018247">
    <property type="entry name" value="EF_Hand_1_Ca_BS"/>
</dbReference>
<feature type="non-terminal residue" evidence="4">
    <location>
        <position position="1"/>
    </location>
</feature>
<keyword evidence="5" id="KW-1185">Reference proteome</keyword>
<comment type="caution">
    <text evidence="4">The sequence shown here is derived from an EMBL/GenBank/DDBJ whole genome shotgun (WGS) entry which is preliminary data.</text>
</comment>
<evidence type="ECO:0000313" key="5">
    <source>
        <dbReference type="Proteomes" id="UP001189429"/>
    </source>
</evidence>
<accession>A0ABN9R8W1</accession>
<dbReference type="EMBL" id="CAUYUJ010005774">
    <property type="protein sequence ID" value="CAK0814891.1"/>
    <property type="molecule type" value="Genomic_DNA"/>
</dbReference>
<dbReference type="Proteomes" id="UP001189429">
    <property type="component" value="Unassembled WGS sequence"/>
</dbReference>
<dbReference type="PROSITE" id="PS50222">
    <property type="entry name" value="EF_HAND_2"/>
    <property type="match status" value="1"/>
</dbReference>
<dbReference type="PROSITE" id="PS00018">
    <property type="entry name" value="EF_HAND_1"/>
    <property type="match status" value="1"/>
</dbReference>
<feature type="domain" description="EF-hand" evidence="3">
    <location>
        <begin position="89"/>
        <end position="116"/>
    </location>
</feature>
<dbReference type="InterPro" id="IPR002048">
    <property type="entry name" value="EF_hand_dom"/>
</dbReference>
<organism evidence="4 5">
    <name type="scientific">Prorocentrum cordatum</name>
    <dbReference type="NCBI Taxonomy" id="2364126"/>
    <lineage>
        <taxon>Eukaryota</taxon>
        <taxon>Sar</taxon>
        <taxon>Alveolata</taxon>
        <taxon>Dinophyceae</taxon>
        <taxon>Prorocentrales</taxon>
        <taxon>Prorocentraceae</taxon>
        <taxon>Prorocentrum</taxon>
    </lineage>
</organism>
<dbReference type="InterPro" id="IPR011992">
    <property type="entry name" value="EF-hand-dom_pair"/>
</dbReference>
<gene>
    <name evidence="4" type="ORF">PCOR1329_LOCUS18380</name>
</gene>
<evidence type="ECO:0000313" key="4">
    <source>
        <dbReference type="EMBL" id="CAK0814891.1"/>
    </source>
</evidence>
<protein>
    <recommendedName>
        <fullName evidence="3">EF-hand domain-containing protein</fullName>
    </recommendedName>
</protein>
<keyword evidence="1" id="KW-0106">Calcium</keyword>
<proteinExistence type="predicted"/>
<feature type="region of interest" description="Disordered" evidence="2">
    <location>
        <begin position="134"/>
        <end position="176"/>
    </location>
</feature>
<evidence type="ECO:0000256" key="2">
    <source>
        <dbReference type="SAM" id="MobiDB-lite"/>
    </source>
</evidence>